<dbReference type="EMBL" id="KN716416">
    <property type="protein sequence ID" value="KJH45288.1"/>
    <property type="molecule type" value="Genomic_DNA"/>
</dbReference>
<evidence type="ECO:0000256" key="2">
    <source>
        <dbReference type="SAM" id="Phobius"/>
    </source>
</evidence>
<gene>
    <name evidence="3" type="ORF">DICVIV_08664</name>
</gene>
<keyword evidence="2" id="KW-0472">Membrane</keyword>
<organism evidence="3 4">
    <name type="scientific">Dictyocaulus viviparus</name>
    <name type="common">Bovine lungworm</name>
    <dbReference type="NCBI Taxonomy" id="29172"/>
    <lineage>
        <taxon>Eukaryota</taxon>
        <taxon>Metazoa</taxon>
        <taxon>Ecdysozoa</taxon>
        <taxon>Nematoda</taxon>
        <taxon>Chromadorea</taxon>
        <taxon>Rhabditida</taxon>
        <taxon>Rhabditina</taxon>
        <taxon>Rhabditomorpha</taxon>
        <taxon>Strongyloidea</taxon>
        <taxon>Metastrongylidae</taxon>
        <taxon>Dictyocaulus</taxon>
    </lineage>
</organism>
<accession>A0A0D8XKY6</accession>
<evidence type="ECO:0000313" key="4">
    <source>
        <dbReference type="Proteomes" id="UP000053766"/>
    </source>
</evidence>
<dbReference type="AlphaFoldDB" id="A0A0D8XKY6"/>
<sequence>MGDEYEQLGPSAQFGSTSPPTGGGQVTDSQRGLQKSSEEKPSATGRKSDKKSIEKSGRKRQSRDGSTEHISPRATLASPKAKSKKCSICCCTLCIVIIVIVLLIGTIILLHLLHIIELIPFLSTLLP</sequence>
<feature type="compositionally biased region" description="Basic and acidic residues" evidence="1">
    <location>
        <begin position="36"/>
        <end position="71"/>
    </location>
</feature>
<reference evidence="3 4" key="1">
    <citation type="submission" date="2013-11" db="EMBL/GenBank/DDBJ databases">
        <title>Draft genome of the bovine lungworm Dictyocaulus viviparus.</title>
        <authorList>
            <person name="Mitreva M."/>
        </authorList>
    </citation>
    <scope>NUCLEOTIDE SEQUENCE [LARGE SCALE GENOMIC DNA]</scope>
    <source>
        <strain evidence="3 4">HannoverDv2000</strain>
    </source>
</reference>
<feature type="region of interest" description="Disordered" evidence="1">
    <location>
        <begin position="1"/>
        <end position="83"/>
    </location>
</feature>
<evidence type="ECO:0000256" key="1">
    <source>
        <dbReference type="SAM" id="MobiDB-lite"/>
    </source>
</evidence>
<feature type="compositionally biased region" description="Polar residues" evidence="1">
    <location>
        <begin position="13"/>
        <end position="35"/>
    </location>
</feature>
<reference evidence="4" key="2">
    <citation type="journal article" date="2016" name="Sci. Rep.">
        <title>Dictyocaulus viviparus genome, variome and transcriptome elucidate lungworm biology and support future intervention.</title>
        <authorList>
            <person name="McNulty S.N."/>
            <person name="Strube C."/>
            <person name="Rosa B.A."/>
            <person name="Martin J.C."/>
            <person name="Tyagi R."/>
            <person name="Choi Y.J."/>
            <person name="Wang Q."/>
            <person name="Hallsworth Pepin K."/>
            <person name="Zhang X."/>
            <person name="Ozersky P."/>
            <person name="Wilson R.K."/>
            <person name="Sternberg P.W."/>
            <person name="Gasser R.B."/>
            <person name="Mitreva M."/>
        </authorList>
    </citation>
    <scope>NUCLEOTIDE SEQUENCE [LARGE SCALE GENOMIC DNA]</scope>
    <source>
        <strain evidence="4">HannoverDv2000</strain>
    </source>
</reference>
<feature type="transmembrane region" description="Helical" evidence="2">
    <location>
        <begin position="88"/>
        <end position="116"/>
    </location>
</feature>
<name>A0A0D8XKY6_DICVI</name>
<protein>
    <submittedName>
        <fullName evidence="3">Uncharacterized protein</fullName>
    </submittedName>
</protein>
<keyword evidence="4" id="KW-1185">Reference proteome</keyword>
<keyword evidence="2" id="KW-0812">Transmembrane</keyword>
<evidence type="ECO:0000313" key="3">
    <source>
        <dbReference type="EMBL" id="KJH45288.1"/>
    </source>
</evidence>
<dbReference type="Proteomes" id="UP000053766">
    <property type="component" value="Unassembled WGS sequence"/>
</dbReference>
<keyword evidence="2" id="KW-1133">Transmembrane helix</keyword>
<proteinExistence type="predicted"/>